<evidence type="ECO:0000256" key="13">
    <source>
        <dbReference type="ARBA" id="ARBA00024688"/>
    </source>
</evidence>
<keyword evidence="4 15" id="KW-0813">Transport</keyword>
<evidence type="ECO:0000256" key="5">
    <source>
        <dbReference type="ARBA" id="ARBA00022660"/>
    </source>
</evidence>
<dbReference type="RefSeq" id="WP_062948368.1">
    <property type="nucleotide sequence ID" value="NZ_JALLPZ010000002.1"/>
</dbReference>
<evidence type="ECO:0000256" key="6">
    <source>
        <dbReference type="ARBA" id="ARBA00022692"/>
    </source>
</evidence>
<dbReference type="Proteomes" id="UP000252266">
    <property type="component" value="Unassembled WGS sequence"/>
</dbReference>
<dbReference type="InterPro" id="IPR011759">
    <property type="entry name" value="Cyt_c_oxidase_su2_TM_dom"/>
</dbReference>
<dbReference type="PRINTS" id="PR01166">
    <property type="entry name" value="CYCOXIDASEII"/>
</dbReference>
<dbReference type="NCBIfam" id="TIGR02866">
    <property type="entry name" value="CoxB"/>
    <property type="match status" value="1"/>
</dbReference>
<dbReference type="Gene3D" id="1.10.287.90">
    <property type="match status" value="1"/>
</dbReference>
<evidence type="ECO:0000256" key="9">
    <source>
        <dbReference type="ARBA" id="ARBA00022982"/>
    </source>
</evidence>
<keyword evidence="12 17" id="KW-0472">Membrane</keyword>
<sequence>MSIKMLFPILLLGLAVLTGLDSAALAAVGQPEPWQLGLQHPVSPVAVQGHDFFILLTWLMTAVTVIVLLLLLYVLFRFSRKRNPVPSKTTHHTLLEIVWTVAPVLILLIIAIPSFRLLYYADHVEDADMTLKIIGKQWYWTYEYPDNGNFTFDSLMIDEETAVAEGKIRLLDVDNPVVLPVDTNIRLIMTSDDVIHNWAMPSLFIKLDAVPGRLNETWTRIPGEYAGTTFYGQCSELCGVNHAYMPIAVKAVTMEEYEAWVAEAQEKFASVDLPSAVSVASAE</sequence>
<evidence type="ECO:0000256" key="1">
    <source>
        <dbReference type="ARBA" id="ARBA00001971"/>
    </source>
</evidence>
<dbReference type="Pfam" id="PF00116">
    <property type="entry name" value="COX2"/>
    <property type="match status" value="1"/>
</dbReference>
<dbReference type="Gene3D" id="2.60.40.420">
    <property type="entry name" value="Cupredoxins - blue copper proteins"/>
    <property type="match status" value="1"/>
</dbReference>
<keyword evidence="5 15" id="KW-0679">Respiratory chain</keyword>
<evidence type="ECO:0000256" key="10">
    <source>
        <dbReference type="ARBA" id="ARBA00022989"/>
    </source>
</evidence>
<dbReference type="FunFam" id="2.60.40.420:FF:000001">
    <property type="entry name" value="Cytochrome c oxidase subunit 2"/>
    <property type="match status" value="1"/>
</dbReference>
<name>A0A154KNV5_9PROT</name>
<evidence type="ECO:0000256" key="11">
    <source>
        <dbReference type="ARBA" id="ARBA00023008"/>
    </source>
</evidence>
<evidence type="ECO:0000256" key="15">
    <source>
        <dbReference type="RuleBase" id="RU000456"/>
    </source>
</evidence>
<keyword evidence="8" id="KW-1278">Translocase</keyword>
<dbReference type="PANTHER" id="PTHR22888">
    <property type="entry name" value="CYTOCHROME C OXIDASE, SUBUNIT II"/>
    <property type="match status" value="1"/>
</dbReference>
<comment type="catalytic activity">
    <reaction evidence="14 16">
        <text>4 Fe(II)-[cytochrome c] + O2 + 8 H(+)(in) = 4 Fe(III)-[cytochrome c] + 2 H2O + 4 H(+)(out)</text>
        <dbReference type="Rhea" id="RHEA:11436"/>
        <dbReference type="Rhea" id="RHEA-COMP:10350"/>
        <dbReference type="Rhea" id="RHEA-COMP:14399"/>
        <dbReference type="ChEBI" id="CHEBI:15377"/>
        <dbReference type="ChEBI" id="CHEBI:15378"/>
        <dbReference type="ChEBI" id="CHEBI:15379"/>
        <dbReference type="ChEBI" id="CHEBI:29033"/>
        <dbReference type="ChEBI" id="CHEBI:29034"/>
        <dbReference type="EC" id="7.1.1.9"/>
    </reaction>
</comment>
<organism evidence="21 24">
    <name type="scientific">Thalassospira xiamenensis</name>
    <dbReference type="NCBI Taxonomy" id="220697"/>
    <lineage>
        <taxon>Bacteria</taxon>
        <taxon>Pseudomonadati</taxon>
        <taxon>Pseudomonadota</taxon>
        <taxon>Alphaproteobacteria</taxon>
        <taxon>Rhodospirillales</taxon>
        <taxon>Thalassospiraceae</taxon>
        <taxon>Thalassospira</taxon>
    </lineage>
</organism>
<evidence type="ECO:0000313" key="22">
    <source>
        <dbReference type="EMBL" id="SOC21146.1"/>
    </source>
</evidence>
<dbReference type="PROSITE" id="PS00078">
    <property type="entry name" value="COX2"/>
    <property type="match status" value="1"/>
</dbReference>
<dbReference type="GO" id="GO:0005507">
    <property type="term" value="F:copper ion binding"/>
    <property type="evidence" value="ECO:0007669"/>
    <property type="project" value="InterPro"/>
</dbReference>
<evidence type="ECO:0000259" key="20">
    <source>
        <dbReference type="PROSITE" id="PS50999"/>
    </source>
</evidence>
<keyword evidence="7 16" id="KW-0479">Metal-binding</keyword>
<dbReference type="InterPro" id="IPR034210">
    <property type="entry name" value="CcO_II_C"/>
</dbReference>
<dbReference type="GO" id="GO:0004129">
    <property type="term" value="F:cytochrome-c oxidase activity"/>
    <property type="evidence" value="ECO:0007669"/>
    <property type="project" value="UniProtKB-EC"/>
</dbReference>
<keyword evidence="18" id="KW-0732">Signal</keyword>
<dbReference type="PROSITE" id="PS50999">
    <property type="entry name" value="COX2_TM"/>
    <property type="match status" value="1"/>
</dbReference>
<dbReference type="Proteomes" id="UP000219068">
    <property type="component" value="Unassembled WGS sequence"/>
</dbReference>
<evidence type="ECO:0000313" key="23">
    <source>
        <dbReference type="Proteomes" id="UP000219068"/>
    </source>
</evidence>
<feature type="domain" description="Cytochrome oxidase subunit II transmembrane region profile" evidence="20">
    <location>
        <begin position="30"/>
        <end position="125"/>
    </location>
</feature>
<evidence type="ECO:0000313" key="21">
    <source>
        <dbReference type="EMBL" id="RCK53292.1"/>
    </source>
</evidence>
<feature type="signal peptide" evidence="18">
    <location>
        <begin position="1"/>
        <end position="26"/>
    </location>
</feature>
<dbReference type="Pfam" id="PF02790">
    <property type="entry name" value="COX2_TM"/>
    <property type="match status" value="1"/>
</dbReference>
<proteinExistence type="inferred from homology"/>
<evidence type="ECO:0000256" key="4">
    <source>
        <dbReference type="ARBA" id="ARBA00022448"/>
    </source>
</evidence>
<feature type="transmembrane region" description="Helical" evidence="17">
    <location>
        <begin position="97"/>
        <end position="119"/>
    </location>
</feature>
<comment type="cofactor">
    <cofactor evidence="16">
        <name>Cu cation</name>
        <dbReference type="ChEBI" id="CHEBI:23378"/>
    </cofactor>
    <text evidence="16">Binds a copper A center.</text>
</comment>
<reference evidence="21 24" key="1">
    <citation type="submission" date="2014-07" db="EMBL/GenBank/DDBJ databases">
        <title>Draft genome sequence of Thalassospira xiamenensis IB13.</title>
        <authorList>
            <person name="Lai Q."/>
            <person name="Shao Z."/>
        </authorList>
    </citation>
    <scope>NUCLEOTIDE SEQUENCE [LARGE SCALE GENOMIC DNA]</scope>
    <source>
        <strain evidence="21 24">IB13</strain>
    </source>
</reference>
<dbReference type="PANTHER" id="PTHR22888:SF9">
    <property type="entry name" value="CYTOCHROME C OXIDASE SUBUNIT 2"/>
    <property type="match status" value="1"/>
</dbReference>
<dbReference type="SUPFAM" id="SSF49503">
    <property type="entry name" value="Cupredoxins"/>
    <property type="match status" value="1"/>
</dbReference>
<comment type="subcellular location">
    <subcellularLocation>
        <location evidence="15">Cell membrane</location>
        <topology evidence="15">Multi-pass membrane protein</topology>
    </subcellularLocation>
    <subcellularLocation>
        <location evidence="2">Membrane</location>
        <topology evidence="2">Multi-pass membrane protein</topology>
    </subcellularLocation>
</comment>
<evidence type="ECO:0000259" key="19">
    <source>
        <dbReference type="PROSITE" id="PS50857"/>
    </source>
</evidence>
<evidence type="ECO:0000256" key="2">
    <source>
        <dbReference type="ARBA" id="ARBA00004141"/>
    </source>
</evidence>
<keyword evidence="10 17" id="KW-1133">Transmembrane helix</keyword>
<dbReference type="InterPro" id="IPR014222">
    <property type="entry name" value="Cyt_c_oxidase_su2"/>
</dbReference>
<dbReference type="AlphaFoldDB" id="A0A154KNV5"/>
<dbReference type="EC" id="7.1.1.9" evidence="16"/>
<feature type="transmembrane region" description="Helical" evidence="17">
    <location>
        <begin position="52"/>
        <end position="76"/>
    </location>
</feature>
<evidence type="ECO:0000256" key="3">
    <source>
        <dbReference type="ARBA" id="ARBA00007866"/>
    </source>
</evidence>
<keyword evidence="11 16" id="KW-0186">Copper</keyword>
<evidence type="ECO:0000256" key="14">
    <source>
        <dbReference type="ARBA" id="ARBA00047816"/>
    </source>
</evidence>
<keyword evidence="9 15" id="KW-0249">Electron transport</keyword>
<feature type="chain" id="PRO_5015051433" description="Cytochrome c oxidase subunit 2" evidence="18">
    <location>
        <begin position="27"/>
        <end position="283"/>
    </location>
</feature>
<protein>
    <recommendedName>
        <fullName evidence="16">Cytochrome c oxidase subunit 2</fullName>
        <ecNumber evidence="16">7.1.1.9</ecNumber>
    </recommendedName>
</protein>
<evidence type="ECO:0000256" key="8">
    <source>
        <dbReference type="ARBA" id="ARBA00022967"/>
    </source>
</evidence>
<evidence type="ECO:0000256" key="16">
    <source>
        <dbReference type="RuleBase" id="RU004024"/>
    </source>
</evidence>
<dbReference type="InterPro" id="IPR002429">
    <property type="entry name" value="CcO_II-like_C"/>
</dbReference>
<dbReference type="InterPro" id="IPR045187">
    <property type="entry name" value="CcO_II"/>
</dbReference>
<evidence type="ECO:0000256" key="12">
    <source>
        <dbReference type="ARBA" id="ARBA00023136"/>
    </source>
</evidence>
<keyword evidence="6 15" id="KW-0812">Transmembrane</keyword>
<dbReference type="InterPro" id="IPR001505">
    <property type="entry name" value="Copper_CuA"/>
</dbReference>
<accession>A0A154KNV5</accession>
<dbReference type="GO" id="GO:0005886">
    <property type="term" value="C:plasma membrane"/>
    <property type="evidence" value="ECO:0007669"/>
    <property type="project" value="UniProtKB-SubCell"/>
</dbReference>
<evidence type="ECO:0000256" key="7">
    <source>
        <dbReference type="ARBA" id="ARBA00022723"/>
    </source>
</evidence>
<dbReference type="GO" id="GO:0042773">
    <property type="term" value="P:ATP synthesis coupled electron transport"/>
    <property type="evidence" value="ECO:0007669"/>
    <property type="project" value="TreeGrafter"/>
</dbReference>
<dbReference type="PROSITE" id="PS50857">
    <property type="entry name" value="COX2_CUA"/>
    <property type="match status" value="1"/>
</dbReference>
<dbReference type="CDD" id="cd13912">
    <property type="entry name" value="CcO_II_C"/>
    <property type="match status" value="1"/>
</dbReference>
<dbReference type="GO" id="GO:0016491">
    <property type="term" value="F:oxidoreductase activity"/>
    <property type="evidence" value="ECO:0007669"/>
    <property type="project" value="InterPro"/>
</dbReference>
<comment type="function">
    <text evidence="13 16">Subunits I and II form the functional core of the enzyme complex. Electrons originating in cytochrome c are transferred via heme a and Cu(A) to the binuclear center formed by heme a3 and Cu(B).</text>
</comment>
<dbReference type="EMBL" id="JPWJ01000001">
    <property type="protein sequence ID" value="RCK53292.1"/>
    <property type="molecule type" value="Genomic_DNA"/>
</dbReference>
<comment type="cofactor">
    <cofactor evidence="1">
        <name>heme</name>
        <dbReference type="ChEBI" id="CHEBI:30413"/>
    </cofactor>
</comment>
<dbReference type="InterPro" id="IPR008972">
    <property type="entry name" value="Cupredoxin"/>
</dbReference>
<gene>
    <name evidence="22" type="ORF">SAMN05428964_103321</name>
    <name evidence="21" type="ORF">TH44_03655</name>
</gene>
<dbReference type="EMBL" id="OBMM01000003">
    <property type="protein sequence ID" value="SOC21146.1"/>
    <property type="molecule type" value="Genomic_DNA"/>
</dbReference>
<evidence type="ECO:0000256" key="18">
    <source>
        <dbReference type="SAM" id="SignalP"/>
    </source>
</evidence>
<evidence type="ECO:0000256" key="17">
    <source>
        <dbReference type="SAM" id="Phobius"/>
    </source>
</evidence>
<feature type="domain" description="Cytochrome oxidase subunit II copper A binding" evidence="19">
    <location>
        <begin position="126"/>
        <end position="263"/>
    </location>
</feature>
<reference evidence="22 23" key="2">
    <citation type="submission" date="2017-08" db="EMBL/GenBank/DDBJ databases">
        <authorList>
            <person name="de Groot N.N."/>
        </authorList>
    </citation>
    <scope>NUCLEOTIDE SEQUENCE [LARGE SCALE GENOMIC DNA]</scope>
    <source>
        <strain evidence="22 23">USBA 78</strain>
    </source>
</reference>
<dbReference type="SUPFAM" id="SSF81464">
    <property type="entry name" value="Cytochrome c oxidase subunit II-like, transmembrane region"/>
    <property type="match status" value="1"/>
</dbReference>
<comment type="similarity">
    <text evidence="3 15">Belongs to the cytochrome c oxidase subunit 2 family.</text>
</comment>
<dbReference type="InterPro" id="IPR036257">
    <property type="entry name" value="Cyt_c_oxidase_su2_TM_sf"/>
</dbReference>
<evidence type="ECO:0000313" key="24">
    <source>
        <dbReference type="Proteomes" id="UP000252266"/>
    </source>
</evidence>